<protein>
    <recommendedName>
        <fullName evidence="3">Abi-like protein</fullName>
    </recommendedName>
</protein>
<evidence type="ECO:0000313" key="2">
    <source>
        <dbReference type="Proteomes" id="UP000053244"/>
    </source>
</evidence>
<evidence type="ECO:0000313" key="1">
    <source>
        <dbReference type="EMBL" id="KUL41113.1"/>
    </source>
</evidence>
<gene>
    <name evidence="1" type="ORF">ADL15_05695</name>
</gene>
<sequence length="204" mass="23529">MERALSPERLGPYRRTCDDDLAAAVALYQWNAEISAALGTTIGHVEVLLRNAMHDQLSLWSARRHREPRWYLDSGAVFFPQELADIDAARRRATRNGRAETAGRVIAELNLGFWKFLLARRYDRGLWHPCLHRAFSRQRRAIVFDAVHRLHEARNRMAHHEPMFNRPTADLRETALRAAGWMCPTTRDWIAGQCRVPDVLAARP</sequence>
<dbReference type="AlphaFoldDB" id="A0A0X3V8H9"/>
<evidence type="ECO:0008006" key="3">
    <source>
        <dbReference type="Google" id="ProtNLM"/>
    </source>
</evidence>
<organism evidence="1 2">
    <name type="scientific">Actinoplanes awajinensis subsp. mycoplanecinus</name>
    <dbReference type="NCBI Taxonomy" id="135947"/>
    <lineage>
        <taxon>Bacteria</taxon>
        <taxon>Bacillati</taxon>
        <taxon>Actinomycetota</taxon>
        <taxon>Actinomycetes</taxon>
        <taxon>Micromonosporales</taxon>
        <taxon>Micromonosporaceae</taxon>
        <taxon>Actinoplanes</taxon>
    </lineage>
</organism>
<dbReference type="EMBL" id="LLZH01000019">
    <property type="protein sequence ID" value="KUL41113.1"/>
    <property type="molecule type" value="Genomic_DNA"/>
</dbReference>
<accession>A0A0X3V8H9</accession>
<dbReference type="RefSeq" id="WP_083970944.1">
    <property type="nucleotide sequence ID" value="NZ_LLZH01000019.1"/>
</dbReference>
<name>A0A0X3V8H9_9ACTN</name>
<proteinExistence type="predicted"/>
<reference evidence="1 2" key="1">
    <citation type="submission" date="2015-10" db="EMBL/GenBank/DDBJ databases">
        <authorList>
            <person name="Gilbert D.G."/>
        </authorList>
    </citation>
    <scope>NUCLEOTIDE SEQUENCE [LARGE SCALE GENOMIC DNA]</scope>
    <source>
        <strain evidence="1 2">NRRL B-16712</strain>
    </source>
</reference>
<keyword evidence="2" id="KW-1185">Reference proteome</keyword>
<comment type="caution">
    <text evidence="1">The sequence shown here is derived from an EMBL/GenBank/DDBJ whole genome shotgun (WGS) entry which is preliminary data.</text>
</comment>
<dbReference type="Proteomes" id="UP000053244">
    <property type="component" value="Unassembled WGS sequence"/>
</dbReference>